<evidence type="ECO:0000259" key="6">
    <source>
        <dbReference type="Pfam" id="PF00460"/>
    </source>
</evidence>
<evidence type="ECO:0000256" key="3">
    <source>
        <dbReference type="ARBA" id="ARBA00019015"/>
    </source>
</evidence>
<keyword evidence="10" id="KW-0282">Flagellum</keyword>
<dbReference type="RefSeq" id="WP_378159718.1">
    <property type="nucleotide sequence ID" value="NZ_JBHSBU010000001.1"/>
</dbReference>
<dbReference type="InterPro" id="IPR019776">
    <property type="entry name" value="Flagellar_basal_body_rod_CS"/>
</dbReference>
<feature type="domain" description="Flagellar basal-body/hook protein C-terminal" evidence="7">
    <location>
        <begin position="625"/>
        <end position="670"/>
    </location>
</feature>
<dbReference type="InterPro" id="IPR037925">
    <property type="entry name" value="FlgE/F/G-like"/>
</dbReference>
<feature type="domain" description="Flagellar hook protein FlgE D2" evidence="8">
    <location>
        <begin position="439"/>
        <end position="552"/>
    </location>
</feature>
<accession>A0ABV8MJF0</accession>
<evidence type="ECO:0000313" key="10">
    <source>
        <dbReference type="EMBL" id="MFC4157752.1"/>
    </source>
</evidence>
<dbReference type="InterPro" id="IPR037058">
    <property type="entry name" value="Falgellar_hook_FlgE_sf"/>
</dbReference>
<evidence type="ECO:0000256" key="2">
    <source>
        <dbReference type="ARBA" id="ARBA00009677"/>
    </source>
</evidence>
<dbReference type="Gene3D" id="2.60.98.20">
    <property type="entry name" value="Flagellar hook protein FlgE"/>
    <property type="match status" value="3"/>
</dbReference>
<proteinExistence type="inferred from homology"/>
<dbReference type="InterPro" id="IPR020013">
    <property type="entry name" value="Flagellar_FlgE/F/G"/>
</dbReference>
<dbReference type="Pfam" id="PF06429">
    <property type="entry name" value="Flg_bbr_C"/>
    <property type="match status" value="1"/>
</dbReference>
<comment type="similarity">
    <text evidence="2 5">Belongs to the flagella basal body rod proteins family.</text>
</comment>
<comment type="function">
    <text evidence="5">A flexible structure which links the flagellar filament to the drive apparatus in the basal body.</text>
</comment>
<keyword evidence="10" id="KW-0966">Cell projection</keyword>
<feature type="domain" description="Flagellar basal body rod protein N-terminal" evidence="6">
    <location>
        <begin position="6"/>
        <end position="33"/>
    </location>
</feature>
<keyword evidence="4 5" id="KW-0975">Bacterial flagellum</keyword>
<evidence type="ECO:0000259" key="8">
    <source>
        <dbReference type="Pfam" id="PF07559"/>
    </source>
</evidence>
<dbReference type="SUPFAM" id="SSF117143">
    <property type="entry name" value="Flagellar hook protein flgE"/>
    <property type="match status" value="3"/>
</dbReference>
<dbReference type="PROSITE" id="PS00588">
    <property type="entry name" value="FLAGELLA_BB_ROD"/>
    <property type="match status" value="1"/>
</dbReference>
<name>A0ABV8MJF0_9NEIS</name>
<evidence type="ECO:0000256" key="1">
    <source>
        <dbReference type="ARBA" id="ARBA00004117"/>
    </source>
</evidence>
<evidence type="ECO:0000259" key="9">
    <source>
        <dbReference type="Pfam" id="PF22692"/>
    </source>
</evidence>
<dbReference type="PANTHER" id="PTHR30435">
    <property type="entry name" value="FLAGELLAR PROTEIN"/>
    <property type="match status" value="1"/>
</dbReference>
<reference evidence="11" key="1">
    <citation type="journal article" date="2019" name="Int. J. Syst. Evol. Microbiol.">
        <title>The Global Catalogue of Microorganisms (GCM) 10K type strain sequencing project: providing services to taxonomists for standard genome sequencing and annotation.</title>
        <authorList>
            <consortium name="The Broad Institute Genomics Platform"/>
            <consortium name="The Broad Institute Genome Sequencing Center for Infectious Disease"/>
            <person name="Wu L."/>
            <person name="Ma J."/>
        </authorList>
    </citation>
    <scope>NUCLEOTIDE SEQUENCE [LARGE SCALE GENOMIC DNA]</scope>
    <source>
        <strain evidence="11">LMG 29894</strain>
    </source>
</reference>
<dbReference type="Pfam" id="PF22692">
    <property type="entry name" value="LlgE_F_G_D1"/>
    <property type="match status" value="1"/>
</dbReference>
<protein>
    <recommendedName>
        <fullName evidence="3 5">Flagellar hook protein FlgE</fullName>
    </recommendedName>
</protein>
<dbReference type="InterPro" id="IPR053967">
    <property type="entry name" value="LlgE_F_G-like_D1"/>
</dbReference>
<dbReference type="InterPro" id="IPR011491">
    <property type="entry name" value="FlgE_D2"/>
</dbReference>
<dbReference type="Proteomes" id="UP001595791">
    <property type="component" value="Unassembled WGS sequence"/>
</dbReference>
<comment type="caution">
    <text evidence="10">The sequence shown here is derived from an EMBL/GenBank/DDBJ whole genome shotgun (WGS) entry which is preliminary data.</text>
</comment>
<dbReference type="PANTHER" id="PTHR30435:SF1">
    <property type="entry name" value="FLAGELLAR HOOK PROTEIN FLGE"/>
    <property type="match status" value="1"/>
</dbReference>
<dbReference type="InterPro" id="IPR010930">
    <property type="entry name" value="Flg_bb/hook_C_dom"/>
</dbReference>
<dbReference type="InterPro" id="IPR001444">
    <property type="entry name" value="Flag_bb_rod_N"/>
</dbReference>
<dbReference type="NCBIfam" id="TIGR03506">
    <property type="entry name" value="FlgEFG_subfam"/>
    <property type="match status" value="2"/>
</dbReference>
<evidence type="ECO:0000259" key="7">
    <source>
        <dbReference type="Pfam" id="PF06429"/>
    </source>
</evidence>
<evidence type="ECO:0000256" key="4">
    <source>
        <dbReference type="ARBA" id="ARBA00023143"/>
    </source>
</evidence>
<comment type="subcellular location">
    <subcellularLocation>
        <location evidence="1 5">Bacterial flagellum basal body</location>
    </subcellularLocation>
</comment>
<feature type="domain" description="Flagellar hook protein FlgE/F/G-like D1" evidence="9">
    <location>
        <begin position="82"/>
        <end position="117"/>
    </location>
</feature>
<keyword evidence="10" id="KW-0969">Cilium</keyword>
<evidence type="ECO:0000256" key="5">
    <source>
        <dbReference type="RuleBase" id="RU362116"/>
    </source>
</evidence>
<organism evidence="10 11">
    <name type="scientific">Chitinimonas lacunae</name>
    <dbReference type="NCBI Taxonomy" id="1963018"/>
    <lineage>
        <taxon>Bacteria</taxon>
        <taxon>Pseudomonadati</taxon>
        <taxon>Pseudomonadota</taxon>
        <taxon>Betaproteobacteria</taxon>
        <taxon>Neisseriales</taxon>
        <taxon>Chitinibacteraceae</taxon>
        <taxon>Chitinimonas</taxon>
    </lineage>
</organism>
<sequence length="671" mass="70402">MAFQQGLSGLNSASKFLDVIGNNVANANTVGYKGSRAEFSDIYANTLASSKLQTGIGGRAYSVSQQFTQGPITTTNNPLDVAIGGNGFFRLLDQSGSVSYGRNGQFQLDRSGYIVNGGLRLAGYMANENGQLLSGSTPEALRIQTQNIGARATGGSSLADAGLKLAMNLDARSAIINRGTNQVSINGAVLNPGTPLGPHTLRVTDSAGQFHVLEVTAEEASPGTHLWNVKATLDGKPLPDKQLKFDANSGAIVSGSPVAYSTTVSVAGVDKAIPMDFRISFGGVKESTTLPASNGTVKIDDESAKNTRLLYPGVNLDASTPIATDPAAPDPLSQQALSTVTVLDPSGASHTVDVTLTKIGANGWQAAVSLDGAPLTLPDPQPVLTFNDKGQIIDGMEYAISDTVTQITGFSFKLDFHGMTQKAEAFSQTTPPYARATPGITPSDPSTYTSSTSATVYDSQGVPHTLTFYMTKVAPNTWEIQTSFDGAAPITQPTYMQFDETGKLINGDELAFAGDLVGKDGAVDPLAFTTFFTGSTQYGSTFGVNELTQDGYADGSITGLSIGPDGIIQGRYSNGQNRTIGQIVLFNFANSQGLQPLGDNRWAETFGSNQARAGVPGSADFGALQAGSLEDANIDLTKELVDMISAQRSYQANAQTIRTQDQLMQTLVNLR</sequence>
<gene>
    <name evidence="10" type="ORF">ACFOW7_00140</name>
</gene>
<evidence type="ECO:0000313" key="11">
    <source>
        <dbReference type="Proteomes" id="UP001595791"/>
    </source>
</evidence>
<dbReference type="Pfam" id="PF00460">
    <property type="entry name" value="Flg_bb_rod"/>
    <property type="match status" value="1"/>
</dbReference>
<feature type="domain" description="Flagellar hook protein FlgE D2" evidence="8">
    <location>
        <begin position="315"/>
        <end position="429"/>
    </location>
</feature>
<keyword evidence="11" id="KW-1185">Reference proteome</keyword>
<dbReference type="Pfam" id="PF07559">
    <property type="entry name" value="FlgE_D2"/>
    <property type="match status" value="2"/>
</dbReference>
<dbReference type="EMBL" id="JBHSBU010000001">
    <property type="protein sequence ID" value="MFC4157752.1"/>
    <property type="molecule type" value="Genomic_DNA"/>
</dbReference>